<organism evidence="2 3">
    <name type="scientific">Collinsella intestinalis</name>
    <dbReference type="NCBI Taxonomy" id="147207"/>
    <lineage>
        <taxon>Bacteria</taxon>
        <taxon>Bacillati</taxon>
        <taxon>Actinomycetota</taxon>
        <taxon>Coriobacteriia</taxon>
        <taxon>Coriobacteriales</taxon>
        <taxon>Coriobacteriaceae</taxon>
        <taxon>Collinsella</taxon>
    </lineage>
</organism>
<protein>
    <submittedName>
        <fullName evidence="2">Uncharacterized protein</fullName>
    </submittedName>
</protein>
<feature type="region of interest" description="Disordered" evidence="1">
    <location>
        <begin position="349"/>
        <end position="375"/>
    </location>
</feature>
<dbReference type="GeneID" id="77465757"/>
<sequence>MKVAIDLPLRELLQTALDYFATTPALDVVSLQYTSRDGEGHEKYLRDASSFQMGGALDTWLPDGLTTKLEVQVRTNLIPTTLPDDIVEIIALNSSLYPSTIRNMILSDRELADGGKSGRFGSRILSFELRNGSNEGTTVFTFDDCRYNESYIWPLNFRGSGITAISQSVGKQVEYSYEPEPTIKDYLDSLRQDGRKVACPTCGEPFVGEIPCMTPLCVQARKQEAEDYARHRSEVQEWLINETREGRINSAVEFEKCQKKLKAEYPDAAVLIAGAFGRAIKQVIAAYWEANPDLKAIVDEEAEKYANEASACDREAKRLADELDSLPGFKLFGNGALKAQKDELAKGIEKATEDAKRHREKRDKVLDQLKRLPKR</sequence>
<evidence type="ECO:0000313" key="3">
    <source>
        <dbReference type="Proteomes" id="UP000405524"/>
    </source>
</evidence>
<evidence type="ECO:0000313" key="2">
    <source>
        <dbReference type="EMBL" id="VWL93500.1"/>
    </source>
</evidence>
<proteinExistence type="predicted"/>
<dbReference type="AlphaFoldDB" id="A0A5K1IX13"/>
<dbReference type="Proteomes" id="UP000405524">
    <property type="component" value="Unassembled WGS sequence"/>
</dbReference>
<gene>
    <name evidence="2" type="ORF">JKKLCJKK_00774</name>
</gene>
<name>A0A5K1IX13_9ACTN</name>
<dbReference type="RefSeq" id="WP_152063383.1">
    <property type="nucleotide sequence ID" value="NZ_CABWIC010000007.1"/>
</dbReference>
<evidence type="ECO:0000256" key="1">
    <source>
        <dbReference type="SAM" id="MobiDB-lite"/>
    </source>
</evidence>
<reference evidence="2 3" key="1">
    <citation type="submission" date="2019-10" db="EMBL/GenBank/DDBJ databases">
        <authorList>
            <person name="Wolf R A."/>
        </authorList>
    </citation>
    <scope>NUCLEOTIDE SEQUENCE [LARGE SCALE GENOMIC DNA]</scope>
    <source>
        <strain evidence="2">Collinsella_intestinalis_DSM_13632</strain>
    </source>
</reference>
<dbReference type="EMBL" id="CABWIC010000007">
    <property type="protein sequence ID" value="VWL93500.1"/>
    <property type="molecule type" value="Genomic_DNA"/>
</dbReference>
<accession>A0A5K1IX13</accession>